<dbReference type="EMBL" id="CVRF01000002">
    <property type="protein sequence ID" value="CRK85736.1"/>
    <property type="molecule type" value="Genomic_DNA"/>
</dbReference>
<proteinExistence type="predicted"/>
<evidence type="ECO:0000313" key="9">
    <source>
        <dbReference type="Proteomes" id="UP000242301"/>
    </source>
</evidence>
<dbReference type="PANTHER" id="PTHR32309">
    <property type="entry name" value="TYROSINE-PROTEIN KINASE"/>
    <property type="match status" value="1"/>
</dbReference>
<evidence type="ECO:0000313" key="8">
    <source>
        <dbReference type="EMBL" id="CRK85736.1"/>
    </source>
</evidence>
<feature type="transmembrane region" description="Helical" evidence="6">
    <location>
        <begin position="31"/>
        <end position="51"/>
    </location>
</feature>
<evidence type="ECO:0000256" key="4">
    <source>
        <dbReference type="ARBA" id="ARBA00022989"/>
    </source>
</evidence>
<dbReference type="Gene3D" id="3.30.1890.10">
    <property type="entry name" value="FepE-like"/>
    <property type="match status" value="1"/>
</dbReference>
<dbReference type="AlphaFoldDB" id="A0A0M6W8L4"/>
<dbReference type="NCBIfam" id="NF008645">
    <property type="entry name" value="PRK11638.1"/>
    <property type="match status" value="1"/>
</dbReference>
<accession>A0A0M6W8L4</accession>
<gene>
    <name evidence="8" type="primary">wzzE</name>
    <name evidence="8" type="ORF">SOFFGTOCOR_0310</name>
</gene>
<dbReference type="SUPFAM" id="SSF160355">
    <property type="entry name" value="Bacterial polysaccharide co-polymerase-like"/>
    <property type="match status" value="1"/>
</dbReference>
<feature type="domain" description="Polysaccharide chain length determinant N-terminal" evidence="7">
    <location>
        <begin position="16"/>
        <end position="108"/>
    </location>
</feature>
<dbReference type="STRING" id="1715285.SOFFGTOCOR_0310"/>
<evidence type="ECO:0000256" key="6">
    <source>
        <dbReference type="SAM" id="Phobius"/>
    </source>
</evidence>
<protein>
    <submittedName>
        <fullName evidence="8">Lipopolysaccharide biosynthesis protein WzzE</fullName>
    </submittedName>
</protein>
<dbReference type="InterPro" id="IPR050445">
    <property type="entry name" value="Bact_polysacc_biosynth/exp"/>
</dbReference>
<evidence type="ECO:0000256" key="1">
    <source>
        <dbReference type="ARBA" id="ARBA00004651"/>
    </source>
</evidence>
<evidence type="ECO:0000256" key="5">
    <source>
        <dbReference type="ARBA" id="ARBA00023136"/>
    </source>
</evidence>
<keyword evidence="5 6" id="KW-0472">Membrane</keyword>
<organism evidence="8 9">
    <name type="scientific">Candidatus Providencia siddallii</name>
    <dbReference type="NCBI Taxonomy" id="1715285"/>
    <lineage>
        <taxon>Bacteria</taxon>
        <taxon>Pseudomonadati</taxon>
        <taxon>Pseudomonadota</taxon>
        <taxon>Gammaproteobacteria</taxon>
        <taxon>Enterobacterales</taxon>
        <taxon>Morganellaceae</taxon>
        <taxon>Providencia</taxon>
    </lineage>
</organism>
<reference evidence="9" key="1">
    <citation type="submission" date="2015-05" db="EMBL/GenBank/DDBJ databases">
        <authorList>
            <person name="Manzano-Marin A."/>
        </authorList>
    </citation>
    <scope>NUCLEOTIDE SEQUENCE [LARGE SCALE GENOMIC DNA]</scope>
    <source>
        <strain evidence="9">officinalis</strain>
    </source>
</reference>
<feature type="transmembrane region" description="Helical" evidence="6">
    <location>
        <begin position="325"/>
        <end position="345"/>
    </location>
</feature>
<name>A0A0M6W8L4_9GAMM</name>
<dbReference type="GO" id="GO:0005886">
    <property type="term" value="C:plasma membrane"/>
    <property type="evidence" value="ECO:0007669"/>
    <property type="project" value="UniProtKB-SubCell"/>
</dbReference>
<sequence>MDNTSNNQNQYSTEYDLDIRNLCRFLCKKKILIITFAFISSLIALVVSYFIQPKWTATAITCAPTVNNLGSYYFNKRFLYNLDLFINKITQDEKTLTITKEVYQEFIKQLGSYDTRRQFWLNNNYYKNRLPGNYKKASILLDDLINNIEFIPADELRNTTDSIKLTADTSEDSNRLLRDYIEFVNKRAINNLNNEIKSIWKAETQYVNFLIKYEDVIFKDLYKKNLNLIKKSLKIIERKNIIRNDKIIPLHNSLNSGVFMLDMPFFKSQVESLINISSNHNANYDNKVIILSKLNEGFFIKENFKSFRYLKTPEDPIERESPRRVFMMVLWGTIGLLITVGVIMFRRTPY</sequence>
<comment type="subcellular location">
    <subcellularLocation>
        <location evidence="1">Cell membrane</location>
        <topology evidence="1">Multi-pass membrane protein</topology>
    </subcellularLocation>
</comment>
<keyword evidence="2" id="KW-1003">Cell membrane</keyword>
<evidence type="ECO:0000256" key="3">
    <source>
        <dbReference type="ARBA" id="ARBA00022692"/>
    </source>
</evidence>
<keyword evidence="3 6" id="KW-0812">Transmembrane</keyword>
<dbReference type="Pfam" id="PF02706">
    <property type="entry name" value="Wzz"/>
    <property type="match status" value="1"/>
</dbReference>
<dbReference type="InterPro" id="IPR003856">
    <property type="entry name" value="LPS_length_determ_N"/>
</dbReference>
<dbReference type="Proteomes" id="UP000242301">
    <property type="component" value="Unassembled WGS sequence"/>
</dbReference>
<dbReference type="PANTHER" id="PTHR32309:SF16">
    <property type="entry name" value="ECA POLYSACCHARIDE CHAIN LENGTH MODULATION PROTEIN"/>
    <property type="match status" value="1"/>
</dbReference>
<keyword evidence="4 6" id="KW-1133">Transmembrane helix</keyword>
<evidence type="ECO:0000256" key="2">
    <source>
        <dbReference type="ARBA" id="ARBA00022475"/>
    </source>
</evidence>
<dbReference type="GO" id="GO:0004713">
    <property type="term" value="F:protein tyrosine kinase activity"/>
    <property type="evidence" value="ECO:0007669"/>
    <property type="project" value="TreeGrafter"/>
</dbReference>
<keyword evidence="9" id="KW-1185">Reference proteome</keyword>
<evidence type="ECO:0000259" key="7">
    <source>
        <dbReference type="Pfam" id="PF02706"/>
    </source>
</evidence>